<feature type="transmembrane region" description="Helical" evidence="1">
    <location>
        <begin position="75"/>
        <end position="99"/>
    </location>
</feature>
<feature type="transmembrane region" description="Helical" evidence="1">
    <location>
        <begin position="143"/>
        <end position="167"/>
    </location>
</feature>
<dbReference type="InterPro" id="IPR049458">
    <property type="entry name" value="EpsG-like"/>
</dbReference>
<protein>
    <recommendedName>
        <fullName evidence="4">EpsG family protein</fullName>
    </recommendedName>
</protein>
<keyword evidence="1" id="KW-1133">Transmembrane helix</keyword>
<organism evidence="2 3">
    <name type="scientific">Sphingobium yanoikuyae</name>
    <name type="common">Sphingomonas yanoikuyae</name>
    <dbReference type="NCBI Taxonomy" id="13690"/>
    <lineage>
        <taxon>Bacteria</taxon>
        <taxon>Pseudomonadati</taxon>
        <taxon>Pseudomonadota</taxon>
        <taxon>Alphaproteobacteria</taxon>
        <taxon>Sphingomonadales</taxon>
        <taxon>Sphingomonadaceae</taxon>
        <taxon>Sphingobium</taxon>
    </lineage>
</organism>
<gene>
    <name evidence="2" type="ORF">HH800_00855</name>
</gene>
<name>A0A6M4G1C1_SPHYA</name>
<keyword evidence="1" id="KW-0812">Transmembrane</keyword>
<dbReference type="EMBL" id="CP053021">
    <property type="protein sequence ID" value="QJR00869.1"/>
    <property type="molecule type" value="Genomic_DNA"/>
</dbReference>
<evidence type="ECO:0000313" key="3">
    <source>
        <dbReference type="Proteomes" id="UP000502611"/>
    </source>
</evidence>
<feature type="transmembrane region" description="Helical" evidence="1">
    <location>
        <begin position="292"/>
        <end position="309"/>
    </location>
</feature>
<reference evidence="2 3" key="1">
    <citation type="submission" date="2020-04" db="EMBL/GenBank/DDBJ databases">
        <title>The Whole Genome Analysis of High salt-tolerant Sphingobium yanoikuyae YC-XJ2 with Aryl organophosphorus flame retardants (aryl-OPFRs)-degrading capacity and characteristics of Related phosphotriesterase.</title>
        <authorList>
            <person name="Li X."/>
        </authorList>
    </citation>
    <scope>NUCLEOTIDE SEQUENCE [LARGE SCALE GENOMIC DNA]</scope>
    <source>
        <strain evidence="2 3">YC-XJ2</strain>
    </source>
</reference>
<dbReference type="AlphaFoldDB" id="A0A6M4G1C1"/>
<feature type="transmembrane region" description="Helical" evidence="1">
    <location>
        <begin position="217"/>
        <end position="235"/>
    </location>
</feature>
<feature type="transmembrane region" description="Helical" evidence="1">
    <location>
        <begin position="244"/>
        <end position="262"/>
    </location>
</feature>
<accession>A0A6M4G1C1</accession>
<dbReference type="RefSeq" id="WP_169859905.1">
    <property type="nucleotide sequence ID" value="NZ_CP053021.1"/>
</dbReference>
<evidence type="ECO:0000313" key="2">
    <source>
        <dbReference type="EMBL" id="QJR00869.1"/>
    </source>
</evidence>
<sequence>MSRVAKIGALLAALCFALILWAIDWEAVKGAPFSDLQNYLEGFYYGRYRYDQAGSLVEWFTQEYLWRGLVYELGFYFDFTGIFSAIALIVLTISCVFVAHKTRSPIYLLLLVSPLTIELAFSQSRSAFGMALIWLALMSDRKVIKYALLILAPLIHTAMLIYAVALLIPWDSGFIRKRAGIIAALLIIGSAIALGTLRDDFLDNVGDRRAYLEIVRSGVLFTAMLASYGLPFAFYPRLILQDRAALLAVLSATISLAANLSGGAGNRFVALALPAIIVGISRLPNTAVRRTAFVYVLASSMAYLVLFWVG</sequence>
<feature type="transmembrane region" description="Helical" evidence="1">
    <location>
        <begin position="179"/>
        <end position="197"/>
    </location>
</feature>
<proteinExistence type="predicted"/>
<evidence type="ECO:0000256" key="1">
    <source>
        <dbReference type="SAM" id="Phobius"/>
    </source>
</evidence>
<keyword evidence="1" id="KW-0472">Membrane</keyword>
<evidence type="ECO:0008006" key="4">
    <source>
        <dbReference type="Google" id="ProtNLM"/>
    </source>
</evidence>
<dbReference type="Pfam" id="PF14897">
    <property type="entry name" value="EpsG"/>
    <property type="match status" value="1"/>
</dbReference>
<dbReference type="Proteomes" id="UP000502611">
    <property type="component" value="Chromosome"/>
</dbReference>